<organism evidence="1 2">
    <name type="scientific">Agathobacter rectalis</name>
    <dbReference type="NCBI Taxonomy" id="39491"/>
    <lineage>
        <taxon>Bacteria</taxon>
        <taxon>Bacillati</taxon>
        <taxon>Bacillota</taxon>
        <taxon>Clostridia</taxon>
        <taxon>Lachnospirales</taxon>
        <taxon>Lachnospiraceae</taxon>
        <taxon>Agathobacter</taxon>
    </lineage>
</organism>
<reference evidence="1 2" key="1">
    <citation type="submission" date="2018-08" db="EMBL/GenBank/DDBJ databases">
        <title>A genome reference for cultivated species of the human gut microbiota.</title>
        <authorList>
            <person name="Zou Y."/>
            <person name="Xue W."/>
            <person name="Luo G."/>
        </authorList>
    </citation>
    <scope>NUCLEOTIDE SEQUENCE [LARGE SCALE GENOMIC DNA]</scope>
    <source>
        <strain evidence="1 2">TF11-15AC</strain>
    </source>
</reference>
<dbReference type="EMBL" id="QSQP01000005">
    <property type="protein sequence ID" value="RGK43800.1"/>
    <property type="molecule type" value="Genomic_DNA"/>
</dbReference>
<dbReference type="InterPro" id="IPR045721">
    <property type="entry name" value="DUF6075"/>
</dbReference>
<protein>
    <submittedName>
        <fullName evidence="1">Uncharacterized protein</fullName>
    </submittedName>
</protein>
<dbReference type="Proteomes" id="UP000261052">
    <property type="component" value="Unassembled WGS sequence"/>
</dbReference>
<comment type="caution">
    <text evidence="1">The sequence shown here is derived from an EMBL/GenBank/DDBJ whole genome shotgun (WGS) entry which is preliminary data.</text>
</comment>
<dbReference type="AlphaFoldDB" id="A0A3E4M240"/>
<gene>
    <name evidence="1" type="ORF">DXD13_05130</name>
</gene>
<dbReference type="Pfam" id="PF19552">
    <property type="entry name" value="DUF6075"/>
    <property type="match status" value="1"/>
</dbReference>
<proteinExistence type="predicted"/>
<evidence type="ECO:0000313" key="2">
    <source>
        <dbReference type="Proteomes" id="UP000261052"/>
    </source>
</evidence>
<dbReference type="RefSeq" id="WP_117685558.1">
    <property type="nucleotide sequence ID" value="NZ_QSQP01000005.1"/>
</dbReference>
<sequence>MSNIRFASPEHRDFFLDMMSEARRNDCYHLAFFYVMGIAPETRANIRQMFDFKQDCIEPEGMHGGWQTSGTVRVCRLAFNLWNGYTDPEHSNAYSPEDLFCCEFAPYFMEGVKIRYPEYCRELPPAKKQVEPAR</sequence>
<accession>A0A3E4M240</accession>
<name>A0A3E4M240_9FIRM</name>
<evidence type="ECO:0000313" key="1">
    <source>
        <dbReference type="EMBL" id="RGK43800.1"/>
    </source>
</evidence>